<reference evidence="1 2" key="1">
    <citation type="submission" date="2014-08" db="EMBL/GenBank/DDBJ databases">
        <authorList>
            <person name="Hassan Y.I."/>
            <person name="Lepp D."/>
            <person name="Zhou T."/>
        </authorList>
    </citation>
    <scope>NUCLEOTIDE SEQUENCE [LARGE SCALE GENOMIC DNA]</scope>
    <source>
        <strain evidence="1 2">IFO13584</strain>
    </source>
</reference>
<proteinExistence type="predicted"/>
<accession>A0A087LSM5</accession>
<dbReference type="AlphaFoldDB" id="A0A087LSM5"/>
<dbReference type="EMBL" id="JQGC01000047">
    <property type="protein sequence ID" value="KFL27628.1"/>
    <property type="molecule type" value="Genomic_DNA"/>
</dbReference>
<evidence type="ECO:0000313" key="2">
    <source>
        <dbReference type="Proteomes" id="UP000028981"/>
    </source>
</evidence>
<organism evidence="1 2">
    <name type="scientific">Devosia riboflavina</name>
    <dbReference type="NCBI Taxonomy" id="46914"/>
    <lineage>
        <taxon>Bacteria</taxon>
        <taxon>Pseudomonadati</taxon>
        <taxon>Pseudomonadota</taxon>
        <taxon>Alphaproteobacteria</taxon>
        <taxon>Hyphomicrobiales</taxon>
        <taxon>Devosiaceae</taxon>
        <taxon>Devosia</taxon>
    </lineage>
</organism>
<sequence length="101" mass="11476">MTVTKEMIDRLTPENQQRLEWRMRHLEWLLPRIIGTEADVVQFMAMFDAAVDQGFYEGMIEAKALVEQIAEKIKTPVPLSFIAGKIGDLAELNRATAKEGN</sequence>
<name>A0A087LSM5_9HYPH</name>
<protein>
    <submittedName>
        <fullName evidence="1">Uncharacterized protein</fullName>
    </submittedName>
</protein>
<keyword evidence="2" id="KW-1185">Reference proteome</keyword>
<dbReference type="Proteomes" id="UP000028981">
    <property type="component" value="Unassembled WGS sequence"/>
</dbReference>
<comment type="caution">
    <text evidence="1">The sequence shown here is derived from an EMBL/GenBank/DDBJ whole genome shotgun (WGS) entry which is preliminary data.</text>
</comment>
<dbReference type="STRING" id="46914.JP75_25205"/>
<gene>
    <name evidence="1" type="ORF">JP75_25205</name>
</gene>
<evidence type="ECO:0000313" key="1">
    <source>
        <dbReference type="EMBL" id="KFL27628.1"/>
    </source>
</evidence>
<dbReference type="RefSeq" id="WP_035087712.1">
    <property type="nucleotide sequence ID" value="NZ_JQGC01000047.1"/>
</dbReference>